<keyword evidence="11" id="KW-0333">Golgi apparatus</keyword>
<evidence type="ECO:0000256" key="4">
    <source>
        <dbReference type="ARBA" id="ARBA00022679"/>
    </source>
</evidence>
<dbReference type="Proteomes" id="UP001642540">
    <property type="component" value="Unassembled WGS sequence"/>
</dbReference>
<gene>
    <name evidence="13" type="ORF">ODALV1_LOCUS27906</name>
</gene>
<keyword evidence="4 11" id="KW-0808">Transferase</keyword>
<comment type="pathway">
    <text evidence="11">Protein modification; protein glycosylation.</text>
</comment>
<evidence type="ECO:0000256" key="8">
    <source>
        <dbReference type="ARBA" id="ARBA00023136"/>
    </source>
</evidence>
<comment type="caution">
    <text evidence="13">The sequence shown here is derived from an EMBL/GenBank/DDBJ whole genome shotgun (WGS) entry which is preliminary data.</text>
</comment>
<accession>A0ABP1RZZ6</accession>
<keyword evidence="9" id="KW-0325">Glycoprotein</keyword>
<evidence type="ECO:0000313" key="13">
    <source>
        <dbReference type="EMBL" id="CAL8139603.1"/>
    </source>
</evidence>
<keyword evidence="5 11" id="KW-0812">Transmembrane</keyword>
<keyword evidence="14" id="KW-1185">Reference proteome</keyword>
<keyword evidence="7 11" id="KW-1133">Transmembrane helix</keyword>
<keyword evidence="11" id="KW-0479">Metal-binding</keyword>
<comment type="cofactor">
    <cofactor evidence="11">
        <name>Mn(2+)</name>
        <dbReference type="ChEBI" id="CHEBI:29035"/>
    </cofactor>
</comment>
<evidence type="ECO:0000256" key="1">
    <source>
        <dbReference type="ARBA" id="ARBA00004606"/>
    </source>
</evidence>
<evidence type="ECO:0000256" key="12">
    <source>
        <dbReference type="SAM" id="MobiDB-lite"/>
    </source>
</evidence>
<evidence type="ECO:0000256" key="5">
    <source>
        <dbReference type="ARBA" id="ARBA00022692"/>
    </source>
</evidence>
<protein>
    <recommendedName>
        <fullName evidence="3 11">Galactosylgalactosylxylosylprotein 3-beta-glucuronosyltransferase</fullName>
        <ecNumber evidence="3 11">2.4.1.135</ecNumber>
    </recommendedName>
</protein>
<dbReference type="EC" id="2.4.1.135" evidence="3 11"/>
<feature type="transmembrane region" description="Helical" evidence="11">
    <location>
        <begin position="136"/>
        <end position="155"/>
    </location>
</feature>
<sequence length="556" mass="62183">MRIIHPLNVVEEYYYADDNFLPGGDDPNEPLNRIYITLKILLVNLSFGCLITFIFFKCRNCISSCVSWICCGNCDCDNDSYGRMPPPRSRHQSKNMRTANNSKSGSSEEGEDCCTVELSWTCSYISLFWSILKRLFLRKFVMSMAAGLVLAYLIMQTQPEDKNSKPLIHSFSDPRLLSEKKVVSNGRRVFFITPSARSGFQIPRLTRLAQSLYPNKDFVTWVVVSHDPQLFQPWSRLKLEHWTRAQALSWSSNETKVMGHLKDLSDMLDRFGIPFVLLSAHDVHVLDDELYSKSEQVARQSIKFNKAGHIGISWVVNTYSDGVILVGIEDASYNFHLLQEIRDTKIMSSWPTASFDSRYFVGLTTPILYRNKPLPKGFYGGGTVRLGHIPLQYGTYAVSVKFAKEIQMQSEIEFWKLTSHEELTTADLNITARDVEPMGKNCTEIYVWRLMTYFPYTPIVVALFAMVAVASGQLLGVPATGYGFIGGLTKLPNLGFGNIAGVNSNQNTLGYNFVTRENGPISGRVHAQAAHAPLGLGIPVGYGLGYGYGLGGGIIG</sequence>
<evidence type="ECO:0000256" key="10">
    <source>
        <dbReference type="ARBA" id="ARBA00047979"/>
    </source>
</evidence>
<keyword evidence="8 11" id="KW-0472">Membrane</keyword>
<name>A0ABP1RZZ6_9HEXA</name>
<keyword evidence="6 11" id="KW-0735">Signal-anchor</keyword>
<dbReference type="Pfam" id="PF03360">
    <property type="entry name" value="Glyco_transf_43"/>
    <property type="match status" value="1"/>
</dbReference>
<comment type="subcellular location">
    <subcellularLocation>
        <location evidence="11">Golgi apparatus membrane</location>
        <topology evidence="11">Single-pass type II membrane protein</topology>
    </subcellularLocation>
    <subcellularLocation>
        <location evidence="1">Membrane</location>
        <topology evidence="1">Single-pass type II membrane protein</topology>
    </subcellularLocation>
</comment>
<comment type="similarity">
    <text evidence="2 11">Belongs to the glycosyltransferase 43 family.</text>
</comment>
<evidence type="ECO:0000256" key="7">
    <source>
        <dbReference type="ARBA" id="ARBA00022989"/>
    </source>
</evidence>
<proteinExistence type="inferred from homology"/>
<keyword evidence="11" id="KW-0464">Manganese</keyword>
<evidence type="ECO:0000256" key="9">
    <source>
        <dbReference type="ARBA" id="ARBA00023180"/>
    </source>
</evidence>
<feature type="transmembrane region" description="Helical" evidence="11">
    <location>
        <begin position="34"/>
        <end position="56"/>
    </location>
</feature>
<dbReference type="Gene3D" id="3.90.550.10">
    <property type="entry name" value="Spore Coat Polysaccharide Biosynthesis Protein SpsA, Chain A"/>
    <property type="match status" value="1"/>
</dbReference>
<dbReference type="InterPro" id="IPR005027">
    <property type="entry name" value="Glyco_trans_43"/>
</dbReference>
<evidence type="ECO:0000256" key="2">
    <source>
        <dbReference type="ARBA" id="ARBA00007706"/>
    </source>
</evidence>
<evidence type="ECO:0000256" key="3">
    <source>
        <dbReference type="ARBA" id="ARBA00012641"/>
    </source>
</evidence>
<dbReference type="SUPFAM" id="SSF53448">
    <property type="entry name" value="Nucleotide-diphospho-sugar transferases"/>
    <property type="match status" value="1"/>
</dbReference>
<feature type="region of interest" description="Disordered" evidence="12">
    <location>
        <begin position="85"/>
        <end position="110"/>
    </location>
</feature>
<organism evidence="13 14">
    <name type="scientific">Orchesella dallaii</name>
    <dbReference type="NCBI Taxonomy" id="48710"/>
    <lineage>
        <taxon>Eukaryota</taxon>
        <taxon>Metazoa</taxon>
        <taxon>Ecdysozoa</taxon>
        <taxon>Arthropoda</taxon>
        <taxon>Hexapoda</taxon>
        <taxon>Collembola</taxon>
        <taxon>Entomobryomorpha</taxon>
        <taxon>Entomobryoidea</taxon>
        <taxon>Orchesellidae</taxon>
        <taxon>Orchesellinae</taxon>
        <taxon>Orchesella</taxon>
    </lineage>
</organism>
<evidence type="ECO:0000256" key="11">
    <source>
        <dbReference type="RuleBase" id="RU363127"/>
    </source>
</evidence>
<evidence type="ECO:0000313" key="14">
    <source>
        <dbReference type="Proteomes" id="UP001642540"/>
    </source>
</evidence>
<dbReference type="EMBL" id="CAXLJM020000129">
    <property type="protein sequence ID" value="CAL8139603.1"/>
    <property type="molecule type" value="Genomic_DNA"/>
</dbReference>
<reference evidence="13 14" key="1">
    <citation type="submission" date="2024-08" db="EMBL/GenBank/DDBJ databases">
        <authorList>
            <person name="Cucini C."/>
            <person name="Frati F."/>
        </authorList>
    </citation>
    <scope>NUCLEOTIDE SEQUENCE [LARGE SCALE GENOMIC DNA]</scope>
</reference>
<comment type="caution">
    <text evidence="11">Lacks conserved residue(s) required for the propagation of feature annotation.</text>
</comment>
<evidence type="ECO:0000256" key="6">
    <source>
        <dbReference type="ARBA" id="ARBA00022968"/>
    </source>
</evidence>
<comment type="catalytic activity">
    <reaction evidence="10 11">
        <text>3-O-(beta-D-galactosyl-(1-&gt;3)-beta-D-galactosyl-(1-&gt;4)-beta-D-xylosyl)-L-seryl-[protein] + UDP-alpha-D-glucuronate = 3-O-(beta-D-GlcA-(1-&gt;3)-beta-D-Gal-(1-&gt;3)-beta-D-Gal-(1-&gt;4)-beta-D-Xyl)-L-seryl-[protein] + UDP + H(+)</text>
        <dbReference type="Rhea" id="RHEA:24168"/>
        <dbReference type="Rhea" id="RHEA-COMP:12571"/>
        <dbReference type="Rhea" id="RHEA-COMP:12573"/>
        <dbReference type="ChEBI" id="CHEBI:15378"/>
        <dbReference type="ChEBI" id="CHEBI:58052"/>
        <dbReference type="ChEBI" id="CHEBI:58223"/>
        <dbReference type="ChEBI" id="CHEBI:132090"/>
        <dbReference type="ChEBI" id="CHEBI:132093"/>
        <dbReference type="EC" id="2.4.1.135"/>
    </reaction>
</comment>
<dbReference type="InterPro" id="IPR029044">
    <property type="entry name" value="Nucleotide-diphossugar_trans"/>
</dbReference>